<accession>A0A8H7QDG0</accession>
<dbReference type="PANTHER" id="PTHR33096:SF1">
    <property type="entry name" value="CXC1-LIKE CYSTEINE CLUSTER ASSOCIATED WITH KDZ TRANSPOSASES DOMAIN-CONTAINING PROTEIN"/>
    <property type="match status" value="1"/>
</dbReference>
<proteinExistence type="predicted"/>
<evidence type="ECO:0008006" key="3">
    <source>
        <dbReference type="Google" id="ProtNLM"/>
    </source>
</evidence>
<organism evidence="1 2">
    <name type="scientific">Mucor saturninus</name>
    <dbReference type="NCBI Taxonomy" id="64648"/>
    <lineage>
        <taxon>Eukaryota</taxon>
        <taxon>Fungi</taxon>
        <taxon>Fungi incertae sedis</taxon>
        <taxon>Mucoromycota</taxon>
        <taxon>Mucoromycotina</taxon>
        <taxon>Mucoromycetes</taxon>
        <taxon>Mucorales</taxon>
        <taxon>Mucorineae</taxon>
        <taxon>Mucoraceae</taxon>
        <taxon>Mucor</taxon>
    </lineage>
</organism>
<gene>
    <name evidence="1" type="ORF">INT47_007011</name>
</gene>
<dbReference type="AlphaFoldDB" id="A0A8H7QDG0"/>
<dbReference type="PANTHER" id="PTHR33096">
    <property type="entry name" value="CXC2 DOMAIN-CONTAINING PROTEIN"/>
    <property type="match status" value="1"/>
</dbReference>
<dbReference type="Pfam" id="PF18758">
    <property type="entry name" value="KDZ"/>
    <property type="match status" value="1"/>
</dbReference>
<name>A0A8H7QDG0_9FUNG</name>
<dbReference type="OrthoDB" id="2505730at2759"/>
<dbReference type="Proteomes" id="UP000603453">
    <property type="component" value="Unassembled WGS sequence"/>
</dbReference>
<dbReference type="EMBL" id="JAEPRD010000536">
    <property type="protein sequence ID" value="KAG2190859.1"/>
    <property type="molecule type" value="Genomic_DNA"/>
</dbReference>
<evidence type="ECO:0000313" key="2">
    <source>
        <dbReference type="Proteomes" id="UP000603453"/>
    </source>
</evidence>
<dbReference type="InterPro" id="IPR040521">
    <property type="entry name" value="KDZ"/>
</dbReference>
<evidence type="ECO:0000313" key="1">
    <source>
        <dbReference type="EMBL" id="KAG2190859.1"/>
    </source>
</evidence>
<sequence length="896" mass="101200">MSQEEAFRLLDEQRNAVLESLREQNDSDLEKTESICSLQMQANRLEEEHGVEVDINWEEVFPNEQLQQQFPYSPADSPMGENFDFDEPSFDPVVETLSNNWEELLPKLVDCYILSVKNLGVPKIFAGYEEMSFGYTCSNENCGFSTKPLNFFCTRFVLVNDFKWCNCKSLSQALMLCGFLPSSPMFPKSAVHLGMLSNLNMLRNHLGASGQALADYYNAVMGNPENGISHKICQNLLPLYSRLLLLVDSAVDYLAATCSLQDNECPACPQDGFPGTSNSTNNIKTISLDGCFSMKCLKSKDDSLHQTPVPAIEKMWVKQSTVDFYEKERASRDVLASENTHRASGQTASLKSKVFPVKGLFAASCGRHEYVLKLSDMATGEGFKYSLAMIKELLGNEDGAAVASRIPKVILYDIACLLEPSLKKHFEDQMEGTGGWSLAVPAFHAFAHVLHCQAKRNPRFMGTIGRTDGESLERFWSYLKPFINMTRPMNHPNRRVVLTMATLHRNQMKKWNMGKFLKTKYQKASKALEEIKALGGEALVAHSHLHRHNWDLQVQRMAAGKSCASIWSQFDDGVNKAVRYYVLQSVHHRFSTSNSERLYVGSSSFLASDLSAIKAEMNELLVAIRAENPNFVAVPEQDLTPEVLNFGEGYYQEYLRLKRIMFVDCLREHVQAYKGVVKRLKHGGLGTSLAGKCKEARNVHKKHILYLLAKYKEEAAKGNLGFDDTGFTYVSFEDLVDEENGFWGPDVTESVRLYIDYTNVVKEMEMLRCEIVNLLHNARAEVDENYGSLAYLEHKASDPNDEHQALYLGAYKLMKNRLDQSIRWRERCISILLPTITSVGRQNFEDLDDEHLNQATTSVIDVLDLTAGEDPDVVITEEGSEHDMALAQMDEEEEDF</sequence>
<protein>
    <recommendedName>
        <fullName evidence="3">CxC1-like cysteine cluster associated with KDZ transposases domain-containing protein</fullName>
    </recommendedName>
</protein>
<keyword evidence="2" id="KW-1185">Reference proteome</keyword>
<comment type="caution">
    <text evidence="1">The sequence shown here is derived from an EMBL/GenBank/DDBJ whole genome shotgun (WGS) entry which is preliminary data.</text>
</comment>
<reference evidence="1" key="1">
    <citation type="submission" date="2020-12" db="EMBL/GenBank/DDBJ databases">
        <title>Metabolic potential, ecology and presence of endohyphal bacteria is reflected in genomic diversity of Mucoromycotina.</title>
        <authorList>
            <person name="Muszewska A."/>
            <person name="Okrasinska A."/>
            <person name="Steczkiewicz K."/>
            <person name="Drgas O."/>
            <person name="Orlowska M."/>
            <person name="Perlinska-Lenart U."/>
            <person name="Aleksandrzak-Piekarczyk T."/>
            <person name="Szatraj K."/>
            <person name="Zielenkiewicz U."/>
            <person name="Pilsyk S."/>
            <person name="Malc E."/>
            <person name="Mieczkowski P."/>
            <person name="Kruszewska J.S."/>
            <person name="Biernat P."/>
            <person name="Pawlowska J."/>
        </authorList>
    </citation>
    <scope>NUCLEOTIDE SEQUENCE</scope>
    <source>
        <strain evidence="1">WA0000017839</strain>
    </source>
</reference>